<evidence type="ECO:0000313" key="2">
    <source>
        <dbReference type="EMBL" id="BAL59330.1"/>
    </source>
</evidence>
<reference evidence="2" key="2">
    <citation type="journal article" date="2012" name="PLoS ONE">
        <title>A Deeply Branching Thermophilic Bacterium with an Ancient Acetyl-CoA Pathway Dominates a Subsurface Ecosystem.</title>
        <authorList>
            <person name="Takami H."/>
            <person name="Noguchi H."/>
            <person name="Takaki Y."/>
            <person name="Uchiyama I."/>
            <person name="Toyoda A."/>
            <person name="Nishi S."/>
            <person name="Chee G.-J."/>
            <person name="Arai W."/>
            <person name="Nunoura T."/>
            <person name="Itoh T."/>
            <person name="Hattori M."/>
            <person name="Takai K."/>
        </authorList>
    </citation>
    <scope>NUCLEOTIDE SEQUENCE</scope>
</reference>
<sequence>MDQRQRSYVAAGVLLVLIGVGLLVFQTVPELQKLLALRDTWPLTVIGVGAGLLIFGLLINTPGMAIPAMIVGGIGGILLWQNITNRWESWSYMWTLIPGFVGVGIVLSGLISGEGVSQAVRSGLGLITISVVLFAVFGAFFGAFIFKEPFWPVVLIVLGLVLVGVSWWRSAPQDQP</sequence>
<keyword evidence="1" id="KW-1133">Transmembrane helix</keyword>
<protein>
    <recommendedName>
        <fullName evidence="3">DUF5668 domain-containing protein</fullName>
    </recommendedName>
</protein>
<evidence type="ECO:0000256" key="1">
    <source>
        <dbReference type="SAM" id="Phobius"/>
    </source>
</evidence>
<feature type="transmembrane region" description="Helical" evidence="1">
    <location>
        <begin position="150"/>
        <end position="168"/>
    </location>
</feature>
<feature type="transmembrane region" description="Helical" evidence="1">
    <location>
        <begin position="123"/>
        <end position="144"/>
    </location>
</feature>
<proteinExistence type="predicted"/>
<feature type="transmembrane region" description="Helical" evidence="1">
    <location>
        <begin position="7"/>
        <end position="28"/>
    </location>
</feature>
<accession>H5ST40</accession>
<dbReference type="AlphaFoldDB" id="H5ST40"/>
<keyword evidence="1" id="KW-0472">Membrane</keyword>
<dbReference type="EMBL" id="AP011802">
    <property type="protein sequence ID" value="BAL59330.1"/>
    <property type="molecule type" value="Genomic_DNA"/>
</dbReference>
<organism evidence="2">
    <name type="scientific">Acetithermum autotrophicum</name>
    <dbReference type="NCBI Taxonomy" id="1446466"/>
    <lineage>
        <taxon>Bacteria</taxon>
        <taxon>Candidatus Bipolaricaulota</taxon>
        <taxon>Candidatus Acetithermum</taxon>
    </lineage>
</organism>
<feature type="transmembrane region" description="Helical" evidence="1">
    <location>
        <begin position="66"/>
        <end position="83"/>
    </location>
</feature>
<feature type="transmembrane region" description="Helical" evidence="1">
    <location>
        <begin position="40"/>
        <end position="59"/>
    </location>
</feature>
<keyword evidence="1" id="KW-0812">Transmembrane</keyword>
<reference evidence="2" key="1">
    <citation type="journal article" date="2005" name="Environ. Microbiol.">
        <title>Genetic and functional properties of uncultivated thermophilic crenarchaeotes from a subsurface gold mine as revealed by analysis of genome fragments.</title>
        <authorList>
            <person name="Nunoura T."/>
            <person name="Hirayama H."/>
            <person name="Takami H."/>
            <person name="Oida H."/>
            <person name="Nishi S."/>
            <person name="Shimamura S."/>
            <person name="Suzuki Y."/>
            <person name="Inagaki F."/>
            <person name="Takai K."/>
            <person name="Nealson K.H."/>
            <person name="Horikoshi K."/>
        </authorList>
    </citation>
    <scope>NUCLEOTIDE SEQUENCE</scope>
</reference>
<feature type="transmembrane region" description="Helical" evidence="1">
    <location>
        <begin position="89"/>
        <end position="111"/>
    </location>
</feature>
<gene>
    <name evidence="2" type="ORF">HGMM_OP3C485</name>
</gene>
<evidence type="ECO:0008006" key="3">
    <source>
        <dbReference type="Google" id="ProtNLM"/>
    </source>
</evidence>
<name>H5ST40_ACEAU</name>